<dbReference type="OrthoDB" id="9793586at2"/>
<keyword evidence="2" id="KW-0560">Oxidoreductase</keyword>
<dbReference type="RefSeq" id="WP_084733854.1">
    <property type="nucleotide sequence ID" value="NZ_HF571038.1"/>
</dbReference>
<proteinExistence type="predicted"/>
<feature type="domain" description="Ketopantoate reductase N-terminal" evidence="1">
    <location>
        <begin position="6"/>
        <end position="145"/>
    </location>
</feature>
<dbReference type="EMBL" id="CAJC01000061">
    <property type="protein sequence ID" value="CCI52270.1"/>
    <property type="molecule type" value="Genomic_DNA"/>
</dbReference>
<evidence type="ECO:0000313" key="2">
    <source>
        <dbReference type="EMBL" id="CCI52270.1"/>
    </source>
</evidence>
<evidence type="ECO:0000313" key="3">
    <source>
        <dbReference type="Proteomes" id="UP000035720"/>
    </source>
</evidence>
<sequence>MARVRVLGAGVVGSVYAALLADAGHEVTLIARGSRLVDLRRHGLLVGLDGRILAPDVAVTKSPEVTDCDVLLVAVRGDQLAAALDDIAASPAGWVWMFTNPLELRSDVEDRLGRDRLVWCFSGVGGGVKDGQVTAHRVGQQPTVVEGGAAGSKFASQLLGAIDPHLRTEPDMHAWLNTHTVFVAAMAALVLEQPLETRSQRVRGAVLLVRAMRQAFDSLEAQGARITPRNLRMIFGRVPLPIAALYWAAQLSRPVVQVSMLPHATATRTTEQRAVAAHALDLAGHGPGLYRQLLAPLAGT</sequence>
<gene>
    <name evidence="2" type="ORF">BN13_1530005</name>
</gene>
<dbReference type="InterPro" id="IPR036291">
    <property type="entry name" value="NAD(P)-bd_dom_sf"/>
</dbReference>
<dbReference type="STRING" id="1193518.BN13_1530005"/>
<dbReference type="Pfam" id="PF02558">
    <property type="entry name" value="ApbA"/>
    <property type="match status" value="1"/>
</dbReference>
<protein>
    <submittedName>
        <fullName evidence="2">Putative 2-dehydropantoate 2-reductase</fullName>
        <ecNumber evidence="2">1.1.1.169</ecNumber>
    </submittedName>
</protein>
<dbReference type="InterPro" id="IPR013332">
    <property type="entry name" value="KPR_N"/>
</dbReference>
<name>A0A077M8T2_9MICO</name>
<dbReference type="GO" id="GO:0008677">
    <property type="term" value="F:2-dehydropantoate 2-reductase activity"/>
    <property type="evidence" value="ECO:0007669"/>
    <property type="project" value="UniProtKB-EC"/>
</dbReference>
<accession>A0A077M8T2</accession>
<reference evidence="2 3" key="1">
    <citation type="journal article" date="2013" name="ISME J.">
        <title>A metabolic model for members of the genus Tetrasphaera involved in enhanced biological phosphorus removal.</title>
        <authorList>
            <person name="Kristiansen R."/>
            <person name="Nguyen H.T.T."/>
            <person name="Saunders A.M."/>
            <person name="Nielsen J.L."/>
            <person name="Wimmer R."/>
            <person name="Le V.Q."/>
            <person name="McIlroy S.J."/>
            <person name="Petrovski S."/>
            <person name="Seviour R.J."/>
            <person name="Calteau A."/>
            <person name="Nielsen K.L."/>
            <person name="Nielsen P.H."/>
        </authorList>
    </citation>
    <scope>NUCLEOTIDE SEQUENCE [LARGE SCALE GENOMIC DNA]</scope>
    <source>
        <strain evidence="2 3">Ben 74</strain>
    </source>
</reference>
<dbReference type="SUPFAM" id="SSF51971">
    <property type="entry name" value="Nucleotide-binding domain"/>
    <property type="match status" value="1"/>
</dbReference>
<dbReference type="EC" id="1.1.1.169" evidence="2"/>
<dbReference type="SUPFAM" id="SSF51735">
    <property type="entry name" value="NAD(P)-binding Rossmann-fold domains"/>
    <property type="match status" value="1"/>
</dbReference>
<keyword evidence="3" id="KW-1185">Reference proteome</keyword>
<organism evidence="2 3">
    <name type="scientific">Nostocoides jenkinsii Ben 74</name>
    <dbReference type="NCBI Taxonomy" id="1193518"/>
    <lineage>
        <taxon>Bacteria</taxon>
        <taxon>Bacillati</taxon>
        <taxon>Actinomycetota</taxon>
        <taxon>Actinomycetes</taxon>
        <taxon>Micrococcales</taxon>
        <taxon>Intrasporangiaceae</taxon>
        <taxon>Nostocoides</taxon>
    </lineage>
</organism>
<evidence type="ECO:0000259" key="1">
    <source>
        <dbReference type="Pfam" id="PF02558"/>
    </source>
</evidence>
<comment type="caution">
    <text evidence="2">The sequence shown here is derived from an EMBL/GenBank/DDBJ whole genome shotgun (WGS) entry which is preliminary data.</text>
</comment>
<dbReference type="AlphaFoldDB" id="A0A077M8T2"/>
<dbReference type="Gene3D" id="3.40.50.720">
    <property type="entry name" value="NAD(P)-binding Rossmann-like Domain"/>
    <property type="match status" value="1"/>
</dbReference>
<dbReference type="Proteomes" id="UP000035720">
    <property type="component" value="Unassembled WGS sequence"/>
</dbReference>